<geneLocation type="mitochondrion" evidence="1"/>
<protein>
    <submittedName>
        <fullName evidence="1">Uncharacterized protein</fullName>
    </submittedName>
</protein>
<evidence type="ECO:0000313" key="1">
    <source>
        <dbReference type="EMBL" id="KUM51373.1"/>
    </source>
</evidence>
<proteinExistence type="predicted"/>
<dbReference type="AlphaFoldDB" id="A0A101M5J8"/>
<reference evidence="1" key="1">
    <citation type="journal article" date="2015" name="Genome Biol. Evol.">
        <title>Organellar Genomes of White Spruce (Picea glauca): Assembly and Annotation.</title>
        <authorList>
            <person name="Jackman S.D."/>
            <person name="Warren R.L."/>
            <person name="Gibb E.A."/>
            <person name="Vandervalk B.P."/>
            <person name="Mohamadi H."/>
            <person name="Chu J."/>
            <person name="Raymond A."/>
            <person name="Pleasance S."/>
            <person name="Coope R."/>
            <person name="Wildung M.R."/>
            <person name="Ritland C.E."/>
            <person name="Bousquet J."/>
            <person name="Jones S.J."/>
            <person name="Bohlmann J."/>
            <person name="Birol I."/>
        </authorList>
    </citation>
    <scope>NUCLEOTIDE SEQUENCE [LARGE SCALE GENOMIC DNA]</scope>
    <source>
        <tissue evidence="1">Flushing bud</tissue>
    </source>
</reference>
<dbReference type="EMBL" id="LKAM01000001">
    <property type="protein sequence ID" value="KUM51373.1"/>
    <property type="molecule type" value="Genomic_DNA"/>
</dbReference>
<accession>A0A101M5J8</accession>
<name>A0A101M5J8_PICGL</name>
<organism evidence="1">
    <name type="scientific">Picea glauca</name>
    <name type="common">White spruce</name>
    <name type="synonym">Pinus glauca</name>
    <dbReference type="NCBI Taxonomy" id="3330"/>
    <lineage>
        <taxon>Eukaryota</taxon>
        <taxon>Viridiplantae</taxon>
        <taxon>Streptophyta</taxon>
        <taxon>Embryophyta</taxon>
        <taxon>Tracheophyta</taxon>
        <taxon>Spermatophyta</taxon>
        <taxon>Pinopsida</taxon>
        <taxon>Pinidae</taxon>
        <taxon>Conifers I</taxon>
        <taxon>Pinales</taxon>
        <taxon>Pinaceae</taxon>
        <taxon>Picea</taxon>
    </lineage>
</organism>
<sequence>MEDQTLELLLDQTPTLLLTFYLNRRNCCPSINDGIHLSPSYPTYPANPHPRREGHVEPFFLPLVTYLGVGHIPHASNYCLPYPWLFNRDEKGIPPICLVR</sequence>
<comment type="caution">
    <text evidence="1">The sequence shown here is derived from an EMBL/GenBank/DDBJ whole genome shotgun (WGS) entry which is preliminary data.</text>
</comment>
<keyword evidence="1" id="KW-0496">Mitochondrion</keyword>
<gene>
    <name evidence="1" type="ORF">ABT39_MTgene1220</name>
</gene>